<feature type="DNA-binding region" description="H-T-H motif" evidence="4">
    <location>
        <begin position="27"/>
        <end position="46"/>
    </location>
</feature>
<dbReference type="EMBL" id="JBIWXY010000001">
    <property type="protein sequence ID" value="MFJ5445980.1"/>
    <property type="molecule type" value="Genomic_DNA"/>
</dbReference>
<accession>A0ABW8GKP2</accession>
<organism evidence="6 7">
    <name type="scientific">Methylobacillus methanolivorans</name>
    <dbReference type="NCBI Taxonomy" id="1848927"/>
    <lineage>
        <taxon>Bacteria</taxon>
        <taxon>Pseudomonadati</taxon>
        <taxon>Pseudomonadota</taxon>
        <taxon>Betaproteobacteria</taxon>
        <taxon>Nitrosomonadales</taxon>
        <taxon>Methylophilaceae</taxon>
        <taxon>Methylobacillus</taxon>
    </lineage>
</organism>
<dbReference type="Proteomes" id="UP001617669">
    <property type="component" value="Unassembled WGS sequence"/>
</dbReference>
<feature type="domain" description="HTH tetR-type" evidence="5">
    <location>
        <begin position="4"/>
        <end position="64"/>
    </location>
</feature>
<name>A0ABW8GKP2_9PROT</name>
<dbReference type="SUPFAM" id="SSF48498">
    <property type="entry name" value="Tetracyclin repressor-like, C-terminal domain"/>
    <property type="match status" value="1"/>
</dbReference>
<dbReference type="PANTHER" id="PTHR47506:SF1">
    <property type="entry name" value="HTH-TYPE TRANSCRIPTIONAL REGULATOR YJDC"/>
    <property type="match status" value="1"/>
</dbReference>
<dbReference type="PROSITE" id="PS50977">
    <property type="entry name" value="HTH_TETR_2"/>
    <property type="match status" value="1"/>
</dbReference>
<dbReference type="InterPro" id="IPR001647">
    <property type="entry name" value="HTH_TetR"/>
</dbReference>
<sequence length="189" mass="20718">MTLVDMRTKILNVASNLFESRGINASGVDTIIAEAGVAKATLYKHFPSKDLLVIAFLKRNADNFIEWLTLGLKDKSTEPGDKLIQLCSLLEKHIVTQRSKGLPFHLASVEFPDPSHPVHQFSVRLSKELQAYIVDLAKETGTVEPESLGQQIIMLFEGASLVERLSPGSGATSRAKQAAILLIRSSLNH</sequence>
<dbReference type="RefSeq" id="WP_400880976.1">
    <property type="nucleotide sequence ID" value="NZ_JBIWXY010000001.1"/>
</dbReference>
<dbReference type="Pfam" id="PF00440">
    <property type="entry name" value="TetR_N"/>
    <property type="match status" value="1"/>
</dbReference>
<keyword evidence="2 4" id="KW-0238">DNA-binding</keyword>
<comment type="caution">
    <text evidence="6">The sequence shown here is derived from an EMBL/GenBank/DDBJ whole genome shotgun (WGS) entry which is preliminary data.</text>
</comment>
<proteinExistence type="predicted"/>
<evidence type="ECO:0000313" key="6">
    <source>
        <dbReference type="EMBL" id="MFJ5445980.1"/>
    </source>
</evidence>
<evidence type="ECO:0000259" key="5">
    <source>
        <dbReference type="PROSITE" id="PS50977"/>
    </source>
</evidence>
<evidence type="ECO:0000313" key="7">
    <source>
        <dbReference type="Proteomes" id="UP001617669"/>
    </source>
</evidence>
<protein>
    <submittedName>
        <fullName evidence="6">TetR/AcrR family transcriptional regulator</fullName>
    </submittedName>
</protein>
<gene>
    <name evidence="6" type="ORF">ACIKP9_07030</name>
</gene>
<keyword evidence="1" id="KW-0805">Transcription regulation</keyword>
<evidence type="ECO:0000256" key="2">
    <source>
        <dbReference type="ARBA" id="ARBA00023125"/>
    </source>
</evidence>
<evidence type="ECO:0000256" key="1">
    <source>
        <dbReference type="ARBA" id="ARBA00023015"/>
    </source>
</evidence>
<dbReference type="SUPFAM" id="SSF46689">
    <property type="entry name" value="Homeodomain-like"/>
    <property type="match status" value="1"/>
</dbReference>
<evidence type="ECO:0000256" key="3">
    <source>
        <dbReference type="ARBA" id="ARBA00023163"/>
    </source>
</evidence>
<reference evidence="6 7" key="1">
    <citation type="submission" date="2024-11" db="EMBL/GenBank/DDBJ databases">
        <authorList>
            <person name="Kaparullina E.N."/>
            <person name="Delegan Y.A."/>
            <person name="Doronina N.V."/>
        </authorList>
    </citation>
    <scope>NUCLEOTIDE SEQUENCE [LARGE SCALE GENOMIC DNA]</scope>
    <source>
        <strain evidence="6 7">7sh_L</strain>
    </source>
</reference>
<dbReference type="InterPro" id="IPR009057">
    <property type="entry name" value="Homeodomain-like_sf"/>
</dbReference>
<dbReference type="InterPro" id="IPR036271">
    <property type="entry name" value="Tet_transcr_reg_TetR-rel_C_sf"/>
</dbReference>
<keyword evidence="3" id="KW-0804">Transcription</keyword>
<dbReference type="Gene3D" id="1.10.357.10">
    <property type="entry name" value="Tetracycline Repressor, domain 2"/>
    <property type="match status" value="1"/>
</dbReference>
<evidence type="ECO:0000256" key="4">
    <source>
        <dbReference type="PROSITE-ProRule" id="PRU00335"/>
    </source>
</evidence>
<keyword evidence="7" id="KW-1185">Reference proteome</keyword>
<dbReference type="PRINTS" id="PR00455">
    <property type="entry name" value="HTHTETR"/>
</dbReference>
<dbReference type="PANTHER" id="PTHR47506">
    <property type="entry name" value="TRANSCRIPTIONAL REGULATORY PROTEIN"/>
    <property type="match status" value="1"/>
</dbReference>